<feature type="compositionally biased region" description="Basic and acidic residues" evidence="1">
    <location>
        <begin position="78"/>
        <end position="88"/>
    </location>
</feature>
<evidence type="ECO:0000313" key="3">
    <source>
        <dbReference type="Proteomes" id="UP000708208"/>
    </source>
</evidence>
<sequence length="151" mass="17062">MILFPVIGKRQQLNEGERAAETDENTGDEKQRQGPSESEERNEVASESDKCQSSESESPLKTLQEDQILSESTESDESERRRSNDDNHGQISAPPDTATKTFLQQTSFQLAISRKECQEIYCKKTVFLDGDRHTIQGLTKSWTDVLADAFF</sequence>
<dbReference type="Proteomes" id="UP000708208">
    <property type="component" value="Unassembled WGS sequence"/>
</dbReference>
<reference evidence="2" key="1">
    <citation type="submission" date="2021-06" db="EMBL/GenBank/DDBJ databases">
        <authorList>
            <person name="Hodson N. C."/>
            <person name="Mongue J. A."/>
            <person name="Jaron S. K."/>
        </authorList>
    </citation>
    <scope>NUCLEOTIDE SEQUENCE</scope>
</reference>
<accession>A0A8J2KZ44</accession>
<feature type="compositionally biased region" description="Basic and acidic residues" evidence="1">
    <location>
        <begin position="15"/>
        <end position="52"/>
    </location>
</feature>
<feature type="non-terminal residue" evidence="2">
    <location>
        <position position="151"/>
    </location>
</feature>
<name>A0A8J2KZ44_9HEXA</name>
<protein>
    <submittedName>
        <fullName evidence="2">Uncharacterized protein</fullName>
    </submittedName>
</protein>
<organism evidence="2 3">
    <name type="scientific">Allacma fusca</name>
    <dbReference type="NCBI Taxonomy" id="39272"/>
    <lineage>
        <taxon>Eukaryota</taxon>
        <taxon>Metazoa</taxon>
        <taxon>Ecdysozoa</taxon>
        <taxon>Arthropoda</taxon>
        <taxon>Hexapoda</taxon>
        <taxon>Collembola</taxon>
        <taxon>Symphypleona</taxon>
        <taxon>Sminthuridae</taxon>
        <taxon>Allacma</taxon>
    </lineage>
</organism>
<feature type="compositionally biased region" description="Polar residues" evidence="1">
    <location>
        <begin position="53"/>
        <end position="72"/>
    </location>
</feature>
<dbReference type="EMBL" id="CAJVCH010538225">
    <property type="protein sequence ID" value="CAG7825999.1"/>
    <property type="molecule type" value="Genomic_DNA"/>
</dbReference>
<feature type="non-terminal residue" evidence="2">
    <location>
        <position position="1"/>
    </location>
</feature>
<dbReference type="AlphaFoldDB" id="A0A8J2KZ44"/>
<evidence type="ECO:0000256" key="1">
    <source>
        <dbReference type="SAM" id="MobiDB-lite"/>
    </source>
</evidence>
<evidence type="ECO:0000313" key="2">
    <source>
        <dbReference type="EMBL" id="CAG7825999.1"/>
    </source>
</evidence>
<keyword evidence="3" id="KW-1185">Reference proteome</keyword>
<gene>
    <name evidence="2" type="ORF">AFUS01_LOCUS36072</name>
</gene>
<feature type="region of interest" description="Disordered" evidence="1">
    <location>
        <begin position="1"/>
        <end position="99"/>
    </location>
</feature>
<comment type="caution">
    <text evidence="2">The sequence shown here is derived from an EMBL/GenBank/DDBJ whole genome shotgun (WGS) entry which is preliminary data.</text>
</comment>
<proteinExistence type="predicted"/>